<protein>
    <submittedName>
        <fullName evidence="2">Polysaccharide pyruvyl transferase family protein</fullName>
    </submittedName>
</protein>
<gene>
    <name evidence="2" type="ORF">NBRC116585_27370</name>
</gene>
<organism evidence="2 3">
    <name type="scientific">Thalassolituus maritimus</name>
    <dbReference type="NCBI Taxonomy" id="484498"/>
    <lineage>
        <taxon>Bacteria</taxon>
        <taxon>Pseudomonadati</taxon>
        <taxon>Pseudomonadota</taxon>
        <taxon>Gammaproteobacteria</taxon>
        <taxon>Oceanospirillales</taxon>
        <taxon>Oceanospirillaceae</taxon>
        <taxon>Thalassolituus</taxon>
    </lineage>
</organism>
<name>A0ABQ0A2K3_9GAMM</name>
<dbReference type="PANTHER" id="PTHR36836:SF1">
    <property type="entry name" value="COLANIC ACID BIOSYNTHESIS PROTEIN WCAK"/>
    <property type="match status" value="1"/>
</dbReference>
<dbReference type="Proteomes" id="UP001481413">
    <property type="component" value="Unassembled WGS sequence"/>
</dbReference>
<dbReference type="EMBL" id="BAABWH010000009">
    <property type="protein sequence ID" value="GAA6146619.1"/>
    <property type="molecule type" value="Genomic_DNA"/>
</dbReference>
<dbReference type="GO" id="GO:0016740">
    <property type="term" value="F:transferase activity"/>
    <property type="evidence" value="ECO:0007669"/>
    <property type="project" value="UniProtKB-KW"/>
</dbReference>
<dbReference type="Pfam" id="PF04230">
    <property type="entry name" value="PS_pyruv_trans"/>
    <property type="match status" value="1"/>
</dbReference>
<reference evidence="2 3" key="1">
    <citation type="submission" date="2024-04" db="EMBL/GenBank/DDBJ databases">
        <title>Draft genome sequence of Thalassolituus maritimus NBRC 116585.</title>
        <authorList>
            <person name="Miyakawa T."/>
            <person name="Kusuya Y."/>
            <person name="Miura T."/>
        </authorList>
    </citation>
    <scope>NUCLEOTIDE SEQUENCE [LARGE SCALE GENOMIC DNA]</scope>
    <source>
        <strain evidence="2 3">5NW40-0001</strain>
    </source>
</reference>
<keyword evidence="2" id="KW-0808">Transferase</keyword>
<evidence type="ECO:0000313" key="3">
    <source>
        <dbReference type="Proteomes" id="UP001481413"/>
    </source>
</evidence>
<proteinExistence type="predicted"/>
<feature type="domain" description="Polysaccharide pyruvyl transferase" evidence="1">
    <location>
        <begin position="2"/>
        <end position="245"/>
    </location>
</feature>
<evidence type="ECO:0000259" key="1">
    <source>
        <dbReference type="Pfam" id="PF04230"/>
    </source>
</evidence>
<sequence length="321" mass="35890">MLVMENLLRLLSDRGAEVVWTWPVSVDWRRHKRQILSMPAVDAIIINGEGTIHHNDSRRFSQALIDMTDFAADTLKVPCYLLNATLHKNTAAAYQSLGRARAIYVRDRGSLKELQELGGLAGAYVPDLTFASNVSHGGDRSECDRTLVIDSAVKEDSRFLEAYASDNDFDFRSMVVARPSNARFLRSPRPWVKNVIKWLKSDRKLATDAGSYIRYLQGYGMVITGRYHTVTMCLKNRIPFVALESNTPKVRYLLTDVLGDAGRSLTASTVQSGIPESLRRFSKKELQAISIFTADAEVAIQAMIADICNDISSGAEGRYEY</sequence>
<keyword evidence="3" id="KW-1185">Reference proteome</keyword>
<accession>A0ABQ0A2K3</accession>
<evidence type="ECO:0000313" key="2">
    <source>
        <dbReference type="EMBL" id="GAA6146619.1"/>
    </source>
</evidence>
<dbReference type="InterPro" id="IPR007345">
    <property type="entry name" value="Polysacch_pyruvyl_Trfase"/>
</dbReference>
<comment type="caution">
    <text evidence="2">The sequence shown here is derived from an EMBL/GenBank/DDBJ whole genome shotgun (WGS) entry which is preliminary data.</text>
</comment>
<dbReference type="PANTHER" id="PTHR36836">
    <property type="entry name" value="COLANIC ACID BIOSYNTHESIS PROTEIN WCAK"/>
    <property type="match status" value="1"/>
</dbReference>